<dbReference type="PANTHER" id="PTHR11225:SF4">
    <property type="entry name" value="NUCLEAR PORE COMPLEX PROTEIN NUP93"/>
    <property type="match status" value="1"/>
</dbReference>
<keyword evidence="5" id="KW-0811">Translocation</keyword>
<dbReference type="Proteomes" id="UP000014760">
    <property type="component" value="Unassembled WGS sequence"/>
</dbReference>
<comment type="subcellular location">
    <subcellularLocation>
        <location evidence="1 5">Nucleus</location>
        <location evidence="1 5">Nuclear pore complex</location>
    </subcellularLocation>
</comment>
<reference evidence="8" key="1">
    <citation type="submission" date="2012-12" db="EMBL/GenBank/DDBJ databases">
        <authorList>
            <person name="Hellsten U."/>
            <person name="Grimwood J."/>
            <person name="Chapman J.A."/>
            <person name="Shapiro H."/>
            <person name="Aerts A."/>
            <person name="Otillar R.P."/>
            <person name="Terry A.Y."/>
            <person name="Boore J.L."/>
            <person name="Simakov O."/>
            <person name="Marletaz F."/>
            <person name="Cho S.-J."/>
            <person name="Edsinger-Gonzales E."/>
            <person name="Havlak P."/>
            <person name="Kuo D.-H."/>
            <person name="Larsson T."/>
            <person name="Lv J."/>
            <person name="Arendt D."/>
            <person name="Savage R."/>
            <person name="Osoegawa K."/>
            <person name="de Jong P."/>
            <person name="Lindberg D.R."/>
            <person name="Seaver E.C."/>
            <person name="Weisblat D.A."/>
            <person name="Putnam N.H."/>
            <person name="Grigoriev I.V."/>
            <person name="Rokhsar D.S."/>
        </authorList>
    </citation>
    <scope>NUCLEOTIDE SEQUENCE</scope>
    <source>
        <strain evidence="8">I ESC-2004</strain>
    </source>
</reference>
<evidence type="ECO:0000256" key="5">
    <source>
        <dbReference type="RuleBase" id="RU364035"/>
    </source>
</evidence>
<protein>
    <recommendedName>
        <fullName evidence="5">Nuclear pore protein</fullName>
    </recommendedName>
</protein>
<evidence type="ECO:0000313" key="7">
    <source>
        <dbReference type="EnsemblMetazoa" id="CapteP177509"/>
    </source>
</evidence>
<keyword evidence="3 5" id="KW-0906">Nuclear pore complex</keyword>
<organism evidence="6">
    <name type="scientific">Capitella teleta</name>
    <name type="common">Polychaete worm</name>
    <dbReference type="NCBI Taxonomy" id="283909"/>
    <lineage>
        <taxon>Eukaryota</taxon>
        <taxon>Metazoa</taxon>
        <taxon>Spiralia</taxon>
        <taxon>Lophotrochozoa</taxon>
        <taxon>Annelida</taxon>
        <taxon>Polychaeta</taxon>
        <taxon>Sedentaria</taxon>
        <taxon>Scolecida</taxon>
        <taxon>Capitellidae</taxon>
        <taxon>Capitella</taxon>
    </lineage>
</organism>
<accession>R7TV42</accession>
<comment type="similarity">
    <text evidence="2 5">Belongs to the nucleoporin interacting component (NIC) family.</text>
</comment>
<keyword evidence="5" id="KW-0653">Protein transport</keyword>
<dbReference type="HOGENOM" id="CLU_011846_1_0_1"/>
<keyword evidence="4 5" id="KW-0539">Nucleus</keyword>
<dbReference type="OMA" id="LLMCGQF"/>
<keyword evidence="8" id="KW-1185">Reference proteome</keyword>
<evidence type="ECO:0000256" key="2">
    <source>
        <dbReference type="ARBA" id="ARBA00010186"/>
    </source>
</evidence>
<evidence type="ECO:0000256" key="4">
    <source>
        <dbReference type="ARBA" id="ARBA00023242"/>
    </source>
</evidence>
<dbReference type="Pfam" id="PF04097">
    <property type="entry name" value="Nic96"/>
    <property type="match status" value="1"/>
</dbReference>
<evidence type="ECO:0000313" key="6">
    <source>
        <dbReference type="EMBL" id="ELT94870.1"/>
    </source>
</evidence>
<dbReference type="InterPro" id="IPR007231">
    <property type="entry name" value="Nucleoporin_int_Nup93/Nic96"/>
</dbReference>
<dbReference type="AlphaFoldDB" id="R7TV42"/>
<evidence type="ECO:0000313" key="8">
    <source>
        <dbReference type="Proteomes" id="UP000014760"/>
    </source>
</evidence>
<reference evidence="6 8" key="2">
    <citation type="journal article" date="2013" name="Nature">
        <title>Insights into bilaterian evolution from three spiralian genomes.</title>
        <authorList>
            <person name="Simakov O."/>
            <person name="Marletaz F."/>
            <person name="Cho S.J."/>
            <person name="Edsinger-Gonzales E."/>
            <person name="Havlak P."/>
            <person name="Hellsten U."/>
            <person name="Kuo D.H."/>
            <person name="Larsson T."/>
            <person name="Lv J."/>
            <person name="Arendt D."/>
            <person name="Savage R."/>
            <person name="Osoegawa K."/>
            <person name="de Jong P."/>
            <person name="Grimwood J."/>
            <person name="Chapman J.A."/>
            <person name="Shapiro H."/>
            <person name="Aerts A."/>
            <person name="Otillar R.P."/>
            <person name="Terry A.Y."/>
            <person name="Boore J.L."/>
            <person name="Grigoriev I.V."/>
            <person name="Lindberg D.R."/>
            <person name="Seaver E.C."/>
            <person name="Weisblat D.A."/>
            <person name="Putnam N.H."/>
            <person name="Rokhsar D.S."/>
        </authorList>
    </citation>
    <scope>NUCLEOTIDE SEQUENCE</scope>
    <source>
        <strain evidence="6 8">I ESC-2004</strain>
    </source>
</reference>
<sequence length="816" mass="92772">MSDFSDLVQMSQQLIADTDVPRMKRNLQQINDSTLRLAARAPTGSQDNVDVKAAILLGSRGFDTGKVSQKLETLSSAKTFEPLEPVRDTDIQGFLRNERENALLAVIEQARKNTFEESERRHWDTMESEWEREKQKILNALVVSGQEPFDFSQESESVLGNSISMQGRSTLDSVEMAYSRQVYVYNDKVVQGGIKPSLVKLFSEVVAKSDDQNVQELWRMVEAMTDVPLSPSGSLVKARNSPNMQASFVQQAMKYLQQIYVQYLRNTVYSHLQQAQLGGIPGTFNLVRSFLNVHLQNVVIAGLEGGRIDGHPGWAVIYYCMRCGDLEAAQQAVNSVLQHLGDFPRYFLEYCSSEDGRLNTQSEREVRLLYRRSIRNCTDPFKKAVYCIIGKCDPRDDHSEVASSTEDYLWIKLGQVTFEDNDGSSDKLSLSQLQTLLLEEFGEAHFSAYQQPFLYFRILFLTGQFEAAVEFLSRIERLRCHAVHVAIALYELNLLLQPYTVQAQLLSKESAESKDDSLRRLNFARLIMMYTRKFSVTDPREALQYFYFLREKKTSQGDNLFTSCVSELVLETREFDMLLGQLAKDGSRRPGALDKFKLDTQGIIETVANDTESKGLYEDAVRLYDLAKKYDKVLSLCSKLLSEVVSQPPAPQSNKDRRKQLALSIAQRYKEVGAEANPAVSSTFHLLLDLTTFFDLYHGGKHEQAYKVIQELNLLPFKLQDVDNKVKAFQNFSHEIRQNLPDVLLTTMNIIYSQYKTTKGSATQSPLTRHMDGGKQTFINYLRVQARSLITFAGMLPFRLPGDTNARLVQLEVLMN</sequence>
<dbReference type="GO" id="GO:0005643">
    <property type="term" value="C:nuclear pore"/>
    <property type="evidence" value="ECO:0007669"/>
    <property type="project" value="UniProtKB-SubCell"/>
</dbReference>
<keyword evidence="5" id="KW-0509">mRNA transport</keyword>
<evidence type="ECO:0000256" key="1">
    <source>
        <dbReference type="ARBA" id="ARBA00004567"/>
    </source>
</evidence>
<dbReference type="GO" id="GO:0006606">
    <property type="term" value="P:protein import into nucleus"/>
    <property type="evidence" value="ECO:0007669"/>
    <property type="project" value="TreeGrafter"/>
</dbReference>
<keyword evidence="5" id="KW-0472">Membrane</keyword>
<name>R7TV42_CAPTE</name>
<dbReference type="GO" id="GO:0016973">
    <property type="term" value="P:poly(A)+ mRNA export from nucleus"/>
    <property type="evidence" value="ECO:0007669"/>
    <property type="project" value="TreeGrafter"/>
</dbReference>
<dbReference type="EMBL" id="KB309292">
    <property type="protein sequence ID" value="ELT94870.1"/>
    <property type="molecule type" value="Genomic_DNA"/>
</dbReference>
<dbReference type="GO" id="GO:0017056">
    <property type="term" value="F:structural constituent of nuclear pore"/>
    <property type="evidence" value="ECO:0007669"/>
    <property type="project" value="InterPro"/>
</dbReference>
<dbReference type="PANTHER" id="PTHR11225">
    <property type="entry name" value="NUCLEAR PORE COMPLEX PROTEIN NUP93 NUCLEOPORIN NUP93 DEAD EYE PROTEIN"/>
    <property type="match status" value="1"/>
</dbReference>
<keyword evidence="5" id="KW-0813">Transport</keyword>
<dbReference type="FunCoup" id="R7TV42">
    <property type="interactions" value="2686"/>
</dbReference>
<evidence type="ECO:0000256" key="3">
    <source>
        <dbReference type="ARBA" id="ARBA00023132"/>
    </source>
</evidence>
<proteinExistence type="inferred from homology"/>
<dbReference type="EnsemblMetazoa" id="CapteT177509">
    <property type="protein sequence ID" value="CapteP177509"/>
    <property type="gene ID" value="CapteG177509"/>
</dbReference>
<reference evidence="7" key="3">
    <citation type="submission" date="2015-06" db="UniProtKB">
        <authorList>
            <consortium name="EnsemblMetazoa"/>
        </authorList>
    </citation>
    <scope>IDENTIFICATION</scope>
</reference>
<gene>
    <name evidence="6" type="ORF">CAPTEDRAFT_177509</name>
</gene>
<dbReference type="OrthoDB" id="1918363at2759"/>
<dbReference type="STRING" id="283909.R7TV42"/>
<dbReference type="EMBL" id="AMQN01002469">
    <property type="status" value="NOT_ANNOTATED_CDS"/>
    <property type="molecule type" value="Genomic_DNA"/>
</dbReference>